<feature type="transmembrane region" description="Helical" evidence="1">
    <location>
        <begin position="329"/>
        <end position="349"/>
    </location>
</feature>
<gene>
    <name evidence="2" type="ORF">FOXYS1_6144</name>
</gene>
<dbReference type="EMBL" id="JAAFOW010000972">
    <property type="protein sequence ID" value="KAF5263118.1"/>
    <property type="molecule type" value="Genomic_DNA"/>
</dbReference>
<evidence type="ECO:0000313" key="2">
    <source>
        <dbReference type="EMBL" id="KAF5263118.1"/>
    </source>
</evidence>
<keyword evidence="1" id="KW-1133">Transmembrane helix</keyword>
<dbReference type="AlphaFoldDB" id="A0A8H5EJP2"/>
<organism evidence="2 3">
    <name type="scientific">Fusarium oxysporum</name>
    <name type="common">Fusarium vascular wilt</name>
    <dbReference type="NCBI Taxonomy" id="5507"/>
    <lineage>
        <taxon>Eukaryota</taxon>
        <taxon>Fungi</taxon>
        <taxon>Dikarya</taxon>
        <taxon>Ascomycota</taxon>
        <taxon>Pezizomycotina</taxon>
        <taxon>Sordariomycetes</taxon>
        <taxon>Hypocreomycetidae</taxon>
        <taxon>Hypocreales</taxon>
        <taxon>Nectriaceae</taxon>
        <taxon>Fusarium</taxon>
        <taxon>Fusarium oxysporum species complex</taxon>
    </lineage>
</organism>
<protein>
    <submittedName>
        <fullName evidence="2">Uncharacterized protein</fullName>
    </submittedName>
</protein>
<accession>A0A8H5EJP2</accession>
<keyword evidence="1" id="KW-0472">Membrane</keyword>
<dbReference type="Gene3D" id="1.20.58.340">
    <property type="entry name" value="Magnesium transport protein CorA, transmembrane region"/>
    <property type="match status" value="1"/>
</dbReference>
<proteinExistence type="predicted"/>
<name>A0A8H5EJP2_FUSOX</name>
<reference evidence="2" key="1">
    <citation type="submission" date="2020-02" db="EMBL/GenBank/DDBJ databases">
        <title>Identification and distribution of gene clusters putatively required for synthesis of sphingolipid metabolism inhibitors in phylogenetically diverse species of the filamentous fungus Fusarium.</title>
        <authorList>
            <person name="Kim H.-S."/>
            <person name="Busman M."/>
            <person name="Brown D.W."/>
            <person name="Divon H."/>
            <person name="Uhlig S."/>
            <person name="Proctor R.H."/>
        </authorList>
    </citation>
    <scope>NUCLEOTIDE SEQUENCE [LARGE SCALE GENOMIC DNA]</scope>
    <source>
        <strain evidence="2">NRRL 39464</strain>
    </source>
</reference>
<evidence type="ECO:0000256" key="1">
    <source>
        <dbReference type="SAM" id="Phobius"/>
    </source>
</evidence>
<sequence length="521" mass="58783">MITRSSELQEHDWDLLEFSLQSNEAFKISRPSETPHSGDTCSLGPINGPNLQTKRQFLACDDDLRQWLDSVCPWNHDTKASSINLVMASKTDSLDELPFSQKGFENIINKLKVHGSIVRAINRITSCAFIHIPFTWSPTTAAIPSIVYNCRTAASWEGDMALSVTFFPGSLTTNAVWYGCDLSKRKFHGDLITDSELICGQLENFDGGVFHPMVLPVVFAGFERERHIGAVRKCLTQFVQRIHDLAHQDLRAMNEEEGSMSSKSGILEDSAPLMKGGCLASYFRLVSRLIYSKAAKPVSQPKADSHQPQEERYLEVAKMARLDGSLMKSIAMLGMVFLPATFVSTFFSIGFFQWTKEDGEGNEMLSPYFWVYIVVAVGLTIFTMLIFYRLGGQWKVMVKEELDENTELWSRHSTVNEPLLSGNSPEDSDMTEIFYEKQWSVHVPVFDFGSSENQRPIHYQFDEGTIMPWVSLGKKIETGGYGTVEKLKIHPGHCHSIRHKTFALKILRSDIEDPKHVSGKK</sequence>
<dbReference type="Proteomes" id="UP000558688">
    <property type="component" value="Unassembled WGS sequence"/>
</dbReference>
<comment type="caution">
    <text evidence="2">The sequence shown here is derived from an EMBL/GenBank/DDBJ whole genome shotgun (WGS) entry which is preliminary data.</text>
</comment>
<feature type="transmembrane region" description="Helical" evidence="1">
    <location>
        <begin position="369"/>
        <end position="390"/>
    </location>
</feature>
<keyword evidence="1" id="KW-0812">Transmembrane</keyword>
<evidence type="ECO:0000313" key="3">
    <source>
        <dbReference type="Proteomes" id="UP000558688"/>
    </source>
</evidence>